<dbReference type="SUPFAM" id="SSF52799">
    <property type="entry name" value="(Phosphotyrosine protein) phosphatases II"/>
    <property type="match status" value="1"/>
</dbReference>
<feature type="compositionally biased region" description="Polar residues" evidence="5">
    <location>
        <begin position="375"/>
        <end position="398"/>
    </location>
</feature>
<dbReference type="Proteomes" id="UP000006757">
    <property type="component" value="Unassembled WGS sequence"/>
</dbReference>
<dbReference type="PANTHER" id="PTHR45848:SF4">
    <property type="entry name" value="DUAL SPECIFICITY PROTEIN PHOSPHATASE 12"/>
    <property type="match status" value="1"/>
</dbReference>
<dbReference type="GO" id="GO:0005634">
    <property type="term" value="C:nucleus"/>
    <property type="evidence" value="ECO:0007669"/>
    <property type="project" value="TreeGrafter"/>
</dbReference>
<feature type="region of interest" description="Disordered" evidence="5">
    <location>
        <begin position="1"/>
        <end position="39"/>
    </location>
</feature>
<dbReference type="InterPro" id="IPR029021">
    <property type="entry name" value="Prot-tyrosine_phosphatase-like"/>
</dbReference>
<dbReference type="AlphaFoldDB" id="K1W6S4"/>
<dbReference type="InParanoid" id="K1W6S4"/>
<evidence type="ECO:0000259" key="6">
    <source>
        <dbReference type="PROSITE" id="PS50054"/>
    </source>
</evidence>
<feature type="region of interest" description="Disordered" evidence="5">
    <location>
        <begin position="356"/>
        <end position="516"/>
    </location>
</feature>
<organism evidence="8 9">
    <name type="scientific">Trichosporon asahii var. asahii (strain CBS 8904)</name>
    <name type="common">Yeast</name>
    <dbReference type="NCBI Taxonomy" id="1220162"/>
    <lineage>
        <taxon>Eukaryota</taxon>
        <taxon>Fungi</taxon>
        <taxon>Dikarya</taxon>
        <taxon>Basidiomycota</taxon>
        <taxon>Agaricomycotina</taxon>
        <taxon>Tremellomycetes</taxon>
        <taxon>Trichosporonales</taxon>
        <taxon>Trichosporonaceae</taxon>
        <taxon>Trichosporon</taxon>
    </lineage>
</organism>
<dbReference type="eggNOG" id="KOG1716">
    <property type="taxonomic scope" value="Eukaryota"/>
</dbReference>
<dbReference type="InterPro" id="IPR020422">
    <property type="entry name" value="TYR_PHOSPHATASE_DUAL_dom"/>
</dbReference>
<gene>
    <name evidence="8" type="ORF">A1Q2_08210</name>
</gene>
<feature type="compositionally biased region" description="Low complexity" evidence="5">
    <location>
        <begin position="411"/>
        <end position="420"/>
    </location>
</feature>
<keyword evidence="4" id="KW-0904">Protein phosphatase</keyword>
<feature type="compositionally biased region" description="Basic and acidic residues" evidence="5">
    <location>
        <begin position="487"/>
        <end position="508"/>
    </location>
</feature>
<dbReference type="EMBL" id="AMBO01000410">
    <property type="protein sequence ID" value="EKC97473.1"/>
    <property type="molecule type" value="Genomic_DNA"/>
</dbReference>
<dbReference type="HOGENOM" id="CLU_023312_4_0_1"/>
<evidence type="ECO:0000256" key="2">
    <source>
        <dbReference type="ARBA" id="ARBA00013064"/>
    </source>
</evidence>
<feature type="region of interest" description="Disordered" evidence="5">
    <location>
        <begin position="539"/>
        <end position="575"/>
    </location>
</feature>
<dbReference type="PROSITE" id="PS00383">
    <property type="entry name" value="TYR_PHOSPHATASE_1"/>
    <property type="match status" value="1"/>
</dbReference>
<comment type="similarity">
    <text evidence="1">Belongs to the protein-tyrosine phosphatase family. Non-receptor class dual specificity subfamily.</text>
</comment>
<comment type="caution">
    <text evidence="8">The sequence shown here is derived from an EMBL/GenBank/DDBJ whole genome shotgun (WGS) entry which is preliminary data.</text>
</comment>
<evidence type="ECO:0000313" key="9">
    <source>
        <dbReference type="Proteomes" id="UP000006757"/>
    </source>
</evidence>
<dbReference type="CDD" id="cd14498">
    <property type="entry name" value="DSP"/>
    <property type="match status" value="1"/>
</dbReference>
<evidence type="ECO:0000256" key="5">
    <source>
        <dbReference type="SAM" id="MobiDB-lite"/>
    </source>
</evidence>
<dbReference type="GO" id="GO:0008138">
    <property type="term" value="F:protein tyrosine/serine/threonine phosphatase activity"/>
    <property type="evidence" value="ECO:0007669"/>
    <property type="project" value="TreeGrafter"/>
</dbReference>
<protein>
    <recommendedName>
        <fullName evidence="2">protein-tyrosine-phosphatase</fullName>
        <ecNumber evidence="2">3.1.3.48</ecNumber>
    </recommendedName>
</protein>
<dbReference type="Gene3D" id="3.90.190.10">
    <property type="entry name" value="Protein tyrosine phosphatase superfamily"/>
    <property type="match status" value="1"/>
</dbReference>
<evidence type="ECO:0000259" key="7">
    <source>
        <dbReference type="PROSITE" id="PS50056"/>
    </source>
</evidence>
<feature type="region of interest" description="Disordered" evidence="5">
    <location>
        <begin position="195"/>
        <end position="216"/>
    </location>
</feature>
<sequence length="667" mass="72376">MTAQTAHATPKRALSRRPSLPERTKMTMTDLPPADAQKPDSLAVDDVFDQLKATGSLEAAARRLAEIAMREETLPKVVQRRQAWEDDPEEAEWQQQQAEEAQGGAARRGEEEEEIEHLQQVCDGLWVGDLVAAMDGEGLRERGISNVVSLLRPRLNFDPEFAAYTIEIDDAQDTDILQFLPSTSAWIRDALLKRQGTPDEERDPAIEPRAPETNPGGVLVHCQAGMSRSATVAAAFLMNELELDPEDAVQVVRDARPVVDPSETFWHQLGIYHQAKKRVTMKDRTTRQFYLERNAGMVLNLGGRPSMDHMAKYPLSPTASTPQTPAGATGRRKIRCKMCRRNLATREHMMDHILAQSGGPATRPATPSAFALPQPLTTTEDATFQPLERSNSVSSVINPLTGLPGARSRRASNASSRRPSLGAMSAISDGTTRSRSRSVLGNDGQLTMSRRDSSGSATGPSGLAPMTSPEAVKSEGGRPPTPPLPSDSKKEEKEPKEHKEEKKEEKKGPGGRPMLDADALAARLPPQLAALRAGFSATSNLSSPIASSPPSSPESELPPARRRPSNLGMTSMPQPLTPAALSALTQAHAQQAAQNGPPILTNNKCSGYFVEPLTWMEPALNGQVSGKLFCPCGAKIGTFDWAGVQCGCKEWVTPGFCIHRSRVDEVW</sequence>
<feature type="region of interest" description="Disordered" evidence="5">
    <location>
        <begin position="79"/>
        <end position="114"/>
    </location>
</feature>
<feature type="compositionally biased region" description="Low complexity" evidence="5">
    <location>
        <begin position="93"/>
        <end position="105"/>
    </location>
</feature>
<name>K1W6S4_TRIAC</name>
<dbReference type="EC" id="3.1.3.48" evidence="2"/>
<dbReference type="InterPro" id="IPR000340">
    <property type="entry name" value="Dual-sp_phosphatase_cat-dom"/>
</dbReference>
<dbReference type="PANTHER" id="PTHR45848">
    <property type="entry name" value="DUAL SPECIFICITY PROTEIN PHOSPHATASE 12 FAMILY MEMBER"/>
    <property type="match status" value="1"/>
</dbReference>
<evidence type="ECO:0000313" key="8">
    <source>
        <dbReference type="EMBL" id="EKC97473.1"/>
    </source>
</evidence>
<feature type="compositionally biased region" description="Polar residues" evidence="5">
    <location>
        <begin position="428"/>
        <end position="459"/>
    </location>
</feature>
<dbReference type="OrthoDB" id="2017893at2759"/>
<proteinExistence type="inferred from homology"/>
<keyword evidence="3" id="KW-0378">Hydrolase</keyword>
<feature type="domain" description="Tyrosine-protein phosphatase" evidence="6">
    <location>
        <begin position="117"/>
        <end position="278"/>
    </location>
</feature>
<dbReference type="PROSITE" id="PS50054">
    <property type="entry name" value="TYR_PHOSPHATASE_DUAL"/>
    <property type="match status" value="1"/>
</dbReference>
<accession>K1W6S4</accession>
<evidence type="ECO:0000256" key="1">
    <source>
        <dbReference type="ARBA" id="ARBA00008601"/>
    </source>
</evidence>
<feature type="compositionally biased region" description="Low complexity" evidence="5">
    <location>
        <begin position="539"/>
        <end position="558"/>
    </location>
</feature>
<dbReference type="PROSITE" id="PS50056">
    <property type="entry name" value="TYR_PHOSPHATASE_2"/>
    <property type="match status" value="1"/>
</dbReference>
<evidence type="ECO:0000256" key="4">
    <source>
        <dbReference type="ARBA" id="ARBA00022912"/>
    </source>
</evidence>
<dbReference type="OMA" id="CCGCKEW"/>
<feature type="compositionally biased region" description="Basic and acidic residues" evidence="5">
    <location>
        <begin position="195"/>
        <end position="210"/>
    </location>
</feature>
<evidence type="ECO:0000256" key="3">
    <source>
        <dbReference type="ARBA" id="ARBA00022801"/>
    </source>
</evidence>
<dbReference type="SMART" id="SM00195">
    <property type="entry name" value="DSPc"/>
    <property type="match status" value="1"/>
</dbReference>
<dbReference type="STRING" id="1220162.K1W6S4"/>
<dbReference type="InterPro" id="IPR016130">
    <property type="entry name" value="Tyr_Pase_AS"/>
</dbReference>
<keyword evidence="9" id="KW-1185">Reference proteome</keyword>
<dbReference type="GO" id="GO:0004725">
    <property type="term" value="F:protein tyrosine phosphatase activity"/>
    <property type="evidence" value="ECO:0007669"/>
    <property type="project" value="UniProtKB-EC"/>
</dbReference>
<reference evidence="8 9" key="1">
    <citation type="journal article" date="2012" name="Eukaryot. Cell">
        <title>Genome sequence of the Trichosporon asahii environmental strain CBS 8904.</title>
        <authorList>
            <person name="Yang R.Y."/>
            <person name="Li H.T."/>
            <person name="Zhu H."/>
            <person name="Zhou G.P."/>
            <person name="Wang M."/>
            <person name="Wang L."/>
        </authorList>
    </citation>
    <scope>NUCLEOTIDE SEQUENCE [LARGE SCALE GENOMIC DNA]</scope>
    <source>
        <strain evidence="8 9">CBS 8904</strain>
    </source>
</reference>
<feature type="domain" description="Tyrosine specific protein phosphatases" evidence="7">
    <location>
        <begin position="200"/>
        <end position="257"/>
    </location>
</feature>
<dbReference type="Pfam" id="PF00782">
    <property type="entry name" value="DSPc"/>
    <property type="match status" value="1"/>
</dbReference>
<dbReference type="FunCoup" id="K1W6S4">
    <property type="interactions" value="442"/>
</dbReference>
<dbReference type="InterPro" id="IPR000387">
    <property type="entry name" value="Tyr_Pase_dom"/>
</dbReference>